<name>A0A250AWM9_9GAMM</name>
<dbReference type="PIRSF" id="PIRSF000112">
    <property type="entry name" value="Glycerol_dehydrogenase"/>
    <property type="match status" value="1"/>
</dbReference>
<dbReference type="GO" id="GO:0046872">
    <property type="term" value="F:metal ion binding"/>
    <property type="evidence" value="ECO:0007669"/>
    <property type="project" value="UniProtKB-KW"/>
</dbReference>
<evidence type="ECO:0000259" key="5">
    <source>
        <dbReference type="Pfam" id="PF00465"/>
    </source>
</evidence>
<dbReference type="OrthoDB" id="6502012at2"/>
<reference evidence="6 7" key="1">
    <citation type="submission" date="2016-01" db="EMBL/GenBank/DDBJ databases">
        <authorList>
            <person name="Oliw E.H."/>
        </authorList>
    </citation>
    <scope>NUCLEOTIDE SEQUENCE [LARGE SCALE GENOMIC DNA]</scope>
    <source>
        <strain evidence="6 7">FRB97</strain>
    </source>
</reference>
<comment type="cofactor">
    <cofactor evidence="3">
        <name>Zn(2+)</name>
        <dbReference type="ChEBI" id="CHEBI:29105"/>
    </cofactor>
    <text evidence="3">Binds 1 zinc ion per subunit.</text>
</comment>
<protein>
    <submittedName>
        <fullName evidence="6">Glycerol dehydrogenase</fullName>
    </submittedName>
</protein>
<dbReference type="CDD" id="cd08550">
    <property type="entry name" value="GlyDH-like"/>
    <property type="match status" value="1"/>
</dbReference>
<feature type="binding site" evidence="3">
    <location>
        <position position="171"/>
    </location>
    <ligand>
        <name>glycerol</name>
        <dbReference type="ChEBI" id="CHEBI:17754"/>
    </ligand>
</feature>
<dbReference type="Pfam" id="PF00465">
    <property type="entry name" value="Fe-ADH"/>
    <property type="match status" value="1"/>
</dbReference>
<dbReference type="InterPro" id="IPR001670">
    <property type="entry name" value="ADH_Fe/GldA"/>
</dbReference>
<accession>A0A250AWM9</accession>
<dbReference type="InterPro" id="IPR016205">
    <property type="entry name" value="Glycerol_DH"/>
</dbReference>
<organism evidence="6 7">
    <name type="scientific">Gibbsiella quercinecans</name>
    <dbReference type="NCBI Taxonomy" id="929813"/>
    <lineage>
        <taxon>Bacteria</taxon>
        <taxon>Pseudomonadati</taxon>
        <taxon>Pseudomonadota</taxon>
        <taxon>Gammaproteobacteria</taxon>
        <taxon>Enterobacterales</taxon>
        <taxon>Yersiniaceae</taxon>
        <taxon>Gibbsiella</taxon>
    </lineage>
</organism>
<dbReference type="EMBL" id="CP014136">
    <property type="protein sequence ID" value="ATA18271.1"/>
    <property type="molecule type" value="Genomic_DNA"/>
</dbReference>
<sequence>MLTIKSPNIYLQQPGLAARVGEYIAPHASTIAILTTPHAWQAVNPQLEASLQAHHINYQLSFFEGECSDAAISLHQARVQQFGAELVLGIGGGRVLDCAKAVANALDGVAAVTVPTIAATCAAWSPMSIIYHPQGGQDRRLMLNHMPLMVLVDSEVIAQSSTRYLKAGIVDALAKWYEYVLYQQKDSDSLALSLKVQAAKMALDTFEQYGAAAVRDNQRQQVTPALIKVIDANIALAGLANSMSGKDPVPGVAHVIHNRLTYQPEVHALLHGEIVGFCLLVQSLLANGDGQPDQKLLSLLRQYDAPLTLAPLAGDRAAAFAAIAREAKFSADIAARLPFSLAPAAIEQALLATDRLF</sequence>
<feature type="binding site" evidence="4">
    <location>
        <begin position="93"/>
        <end position="97"/>
    </location>
    <ligand>
        <name>NAD(+)</name>
        <dbReference type="ChEBI" id="CHEBI:57540"/>
    </ligand>
</feature>
<dbReference type="KEGG" id="gqu:AWC35_02280"/>
<feature type="binding site" evidence="3">
    <location>
        <position position="254"/>
    </location>
    <ligand>
        <name>glycerol</name>
        <dbReference type="ChEBI" id="CHEBI:17754"/>
    </ligand>
</feature>
<evidence type="ECO:0000256" key="1">
    <source>
        <dbReference type="ARBA" id="ARBA00022723"/>
    </source>
</evidence>
<keyword evidence="1 3" id="KW-0479">Metal-binding</keyword>
<keyword evidence="3" id="KW-0862">Zinc</keyword>
<evidence type="ECO:0000256" key="2">
    <source>
        <dbReference type="ARBA" id="ARBA00023002"/>
    </source>
</evidence>
<dbReference type="SUPFAM" id="SSF56796">
    <property type="entry name" value="Dehydroquinate synthase-like"/>
    <property type="match status" value="1"/>
</dbReference>
<feature type="binding site" evidence="4">
    <location>
        <position position="131"/>
    </location>
    <ligand>
        <name>NAD(+)</name>
        <dbReference type="ChEBI" id="CHEBI:57540"/>
    </ligand>
</feature>
<dbReference type="PANTHER" id="PTHR43616">
    <property type="entry name" value="GLYCEROL DEHYDROGENASE"/>
    <property type="match status" value="1"/>
</dbReference>
<dbReference type="PANTHER" id="PTHR43616:SF3">
    <property type="entry name" value="HYDROXYCARBOXYLATE DEHYDROGENASE A"/>
    <property type="match status" value="1"/>
</dbReference>
<evidence type="ECO:0000313" key="6">
    <source>
        <dbReference type="EMBL" id="ATA18271.1"/>
    </source>
</evidence>
<evidence type="ECO:0000313" key="7">
    <source>
        <dbReference type="Proteomes" id="UP000217182"/>
    </source>
</evidence>
<feature type="domain" description="Alcohol dehydrogenase iron-type/glycerol dehydrogenase GldA" evidence="5">
    <location>
        <begin position="7"/>
        <end position="153"/>
    </location>
</feature>
<dbReference type="Proteomes" id="UP000217182">
    <property type="component" value="Chromosome"/>
</dbReference>
<dbReference type="GO" id="GO:0016614">
    <property type="term" value="F:oxidoreductase activity, acting on CH-OH group of donors"/>
    <property type="evidence" value="ECO:0007669"/>
    <property type="project" value="InterPro"/>
</dbReference>
<keyword evidence="7" id="KW-1185">Reference proteome</keyword>
<evidence type="ECO:0000256" key="4">
    <source>
        <dbReference type="PIRSR" id="PIRSR000112-3"/>
    </source>
</evidence>
<feature type="binding site" evidence="3">
    <location>
        <position position="271"/>
    </location>
    <ligand>
        <name>glycerol</name>
        <dbReference type="ChEBI" id="CHEBI:17754"/>
    </ligand>
</feature>
<feature type="binding site" evidence="4">
    <location>
        <position position="125"/>
    </location>
    <ligand>
        <name>NAD(+)</name>
        <dbReference type="ChEBI" id="CHEBI:57540"/>
    </ligand>
</feature>
<dbReference type="RefSeq" id="WP_095844866.1">
    <property type="nucleotide sequence ID" value="NZ_CP014136.1"/>
</dbReference>
<proteinExistence type="predicted"/>
<dbReference type="Gene3D" id="3.40.50.1970">
    <property type="match status" value="1"/>
</dbReference>
<gene>
    <name evidence="6" type="ORF">AWC35_02280</name>
</gene>
<keyword evidence="4" id="KW-0520">NAD</keyword>
<evidence type="ECO:0000256" key="3">
    <source>
        <dbReference type="PIRSR" id="PIRSR000112-1"/>
    </source>
</evidence>
<dbReference type="AlphaFoldDB" id="A0A250AWM9"/>
<dbReference type="Gene3D" id="1.20.1090.10">
    <property type="entry name" value="Dehydroquinate synthase-like - alpha domain"/>
    <property type="match status" value="1"/>
</dbReference>
<keyword evidence="2" id="KW-0560">Oxidoreductase</keyword>